<dbReference type="EMBL" id="CP096142">
    <property type="protein sequence ID" value="UXA64341.1"/>
    <property type="molecule type" value="Genomic_DNA"/>
</dbReference>
<gene>
    <name evidence="1" type="ORF">M0D43_15445</name>
</gene>
<evidence type="ECO:0000313" key="1">
    <source>
        <dbReference type="EMBL" id="UXA64341.1"/>
    </source>
</evidence>
<organism evidence="1 2">
    <name type="scientific">Xanthomonas prunicola</name>
    <dbReference type="NCBI Taxonomy" id="2053930"/>
    <lineage>
        <taxon>Bacteria</taxon>
        <taxon>Pseudomonadati</taxon>
        <taxon>Pseudomonadota</taxon>
        <taxon>Gammaproteobacteria</taxon>
        <taxon>Lysobacterales</taxon>
        <taxon>Lysobacteraceae</taxon>
        <taxon>Xanthomonas</taxon>
    </lineage>
</organism>
<proteinExistence type="predicted"/>
<protein>
    <submittedName>
        <fullName evidence="1">Uncharacterized protein</fullName>
    </submittedName>
</protein>
<name>A0A9Q9IWU3_9XANT</name>
<reference evidence="1" key="1">
    <citation type="submission" date="2022-04" db="EMBL/GenBank/DDBJ databases">
        <title>Xanthomonas prunicola pv. tritici, a pathogen causing a previously unreported foliar disease of wheat.</title>
        <authorList>
            <person name="Clavijo F."/>
            <person name="Curland R.D."/>
            <person name="Dill-Macky R."/>
            <person name="Pereyra S."/>
            <person name="Roman-Reyna V."/>
            <person name="Siri M.I."/>
        </authorList>
    </citation>
    <scope>NUCLEOTIDE SEQUENCE</scope>
    <source>
        <strain evidence="1">CIX249</strain>
    </source>
</reference>
<dbReference type="Proteomes" id="UP001058381">
    <property type="component" value="Chromosome"/>
</dbReference>
<dbReference type="GeneID" id="75152777"/>
<dbReference type="AlphaFoldDB" id="A0A9Q9IWU3"/>
<evidence type="ECO:0000313" key="2">
    <source>
        <dbReference type="Proteomes" id="UP001058381"/>
    </source>
</evidence>
<sequence>MTIEITAFVSDLLLSHPETMAIAERLLVDKSLLIGTESQYNEMRDACSDLLQRIGFDENYEPTKEGVALESLIDRLLI</sequence>
<accession>A0A9Q9IWU3</accession>
<dbReference type="RefSeq" id="WP_252162108.1">
    <property type="nucleotide sequence ID" value="NZ_CP094827.1"/>
</dbReference>